<reference evidence="1 2" key="1">
    <citation type="journal article" date="2016" name="Nat. Commun.">
        <title>Thousands of microbial genomes shed light on interconnected biogeochemical processes in an aquifer system.</title>
        <authorList>
            <person name="Anantharaman K."/>
            <person name="Brown C.T."/>
            <person name="Hug L.A."/>
            <person name="Sharon I."/>
            <person name="Castelle C.J."/>
            <person name="Probst A.J."/>
            <person name="Thomas B.C."/>
            <person name="Singh A."/>
            <person name="Wilkins M.J."/>
            <person name="Karaoz U."/>
            <person name="Brodie E.L."/>
            <person name="Williams K.H."/>
            <person name="Hubbard S.S."/>
            <person name="Banfield J.F."/>
        </authorList>
    </citation>
    <scope>NUCLEOTIDE SEQUENCE [LARGE SCALE GENOMIC DNA]</scope>
</reference>
<accession>A0A1G2BNA8</accession>
<name>A0A1G2BNA8_9BACT</name>
<evidence type="ECO:0000313" key="2">
    <source>
        <dbReference type="Proteomes" id="UP000177817"/>
    </source>
</evidence>
<evidence type="ECO:0000313" key="1">
    <source>
        <dbReference type="EMBL" id="OGY90588.1"/>
    </source>
</evidence>
<dbReference type="EMBL" id="MHKK01000006">
    <property type="protein sequence ID" value="OGY90588.1"/>
    <property type="molecule type" value="Genomic_DNA"/>
</dbReference>
<organism evidence="1 2">
    <name type="scientific">Candidatus Komeilibacteria bacterium RIFCSPHIGHO2_01_FULL_52_14</name>
    <dbReference type="NCBI Taxonomy" id="1798549"/>
    <lineage>
        <taxon>Bacteria</taxon>
        <taxon>Candidatus Komeiliibacteriota</taxon>
    </lineage>
</organism>
<dbReference type="Proteomes" id="UP000177817">
    <property type="component" value="Unassembled WGS sequence"/>
</dbReference>
<proteinExistence type="predicted"/>
<protein>
    <submittedName>
        <fullName evidence="1">Uncharacterized protein</fullName>
    </submittedName>
</protein>
<sequence>MRYKQALFIGSLCLMAAGGIVVSRQLARHYGTRIADTPSHGQPEMQNESGNVQMATVAQEESPATSNASRAIVTAGLRISHWEPKQTDTYQIAVANYSDVRFQFDNCMVTSPLIGARFKGGTTIMLDGRSPDPQLITIGNASIMLNGYDMVFVTLPIVTQSRQYSINCQMGDFYQYNITKITVEP</sequence>
<comment type="caution">
    <text evidence="1">The sequence shown here is derived from an EMBL/GenBank/DDBJ whole genome shotgun (WGS) entry which is preliminary data.</text>
</comment>
<dbReference type="AlphaFoldDB" id="A0A1G2BNA8"/>
<gene>
    <name evidence="1" type="ORF">A2677_03040</name>
</gene>